<gene>
    <name evidence="1" type="ORF">AFUS01_LOCUS20833</name>
</gene>
<name>A0A8J2KV73_9HEXA</name>
<comment type="caution">
    <text evidence="1">The sequence shown here is derived from an EMBL/GenBank/DDBJ whole genome shotgun (WGS) entry which is preliminary data.</text>
</comment>
<sequence length="221" mass="25138">MAEYECKEAKKTRIIEELYELDEDDYVDVICKTLPDLSKQKIVKIKNLIVNKRLMLGDTMDQGTGLISSPRIDLVYRGDLIPTKGLVFIDVEKFNIRETHEMAAGTVAIVDSRRELIVWSIIKQERICQFFPKLTARTLIKKVCKGNTVVRAAVEADLTSIGYDWKTNDTFIADIQLFFRDSKGPFRLADLAKHFYPAKADYQCAIHSAIGDARMSVKVAK</sequence>
<proteinExistence type="predicted"/>
<dbReference type="OrthoDB" id="8296192at2759"/>
<evidence type="ECO:0000313" key="2">
    <source>
        <dbReference type="Proteomes" id="UP000708208"/>
    </source>
</evidence>
<dbReference type="EMBL" id="CAJVCH010228819">
    <property type="protein sequence ID" value="CAG7732311.1"/>
    <property type="molecule type" value="Genomic_DNA"/>
</dbReference>
<evidence type="ECO:0000313" key="1">
    <source>
        <dbReference type="EMBL" id="CAG7732311.1"/>
    </source>
</evidence>
<dbReference type="Proteomes" id="UP000708208">
    <property type="component" value="Unassembled WGS sequence"/>
</dbReference>
<keyword evidence="2" id="KW-1185">Reference proteome</keyword>
<accession>A0A8J2KV73</accession>
<dbReference type="AlphaFoldDB" id="A0A8J2KV73"/>
<reference evidence="1" key="1">
    <citation type="submission" date="2021-06" db="EMBL/GenBank/DDBJ databases">
        <authorList>
            <person name="Hodson N. C."/>
            <person name="Mongue J. A."/>
            <person name="Jaron S. K."/>
        </authorList>
    </citation>
    <scope>NUCLEOTIDE SEQUENCE</scope>
</reference>
<organism evidence="1 2">
    <name type="scientific">Allacma fusca</name>
    <dbReference type="NCBI Taxonomy" id="39272"/>
    <lineage>
        <taxon>Eukaryota</taxon>
        <taxon>Metazoa</taxon>
        <taxon>Ecdysozoa</taxon>
        <taxon>Arthropoda</taxon>
        <taxon>Hexapoda</taxon>
        <taxon>Collembola</taxon>
        <taxon>Symphypleona</taxon>
        <taxon>Sminthuridae</taxon>
        <taxon>Allacma</taxon>
    </lineage>
</organism>
<protein>
    <submittedName>
        <fullName evidence="1">Uncharacterized protein</fullName>
    </submittedName>
</protein>